<organism evidence="1 2">
    <name type="scientific">Polyplosphaeria fusca</name>
    <dbReference type="NCBI Taxonomy" id="682080"/>
    <lineage>
        <taxon>Eukaryota</taxon>
        <taxon>Fungi</taxon>
        <taxon>Dikarya</taxon>
        <taxon>Ascomycota</taxon>
        <taxon>Pezizomycotina</taxon>
        <taxon>Dothideomycetes</taxon>
        <taxon>Pleosporomycetidae</taxon>
        <taxon>Pleosporales</taxon>
        <taxon>Tetraplosphaeriaceae</taxon>
        <taxon>Polyplosphaeria</taxon>
    </lineage>
</organism>
<dbReference type="Proteomes" id="UP000799444">
    <property type="component" value="Unassembled WGS sequence"/>
</dbReference>
<comment type="caution">
    <text evidence="1">The sequence shown here is derived from an EMBL/GenBank/DDBJ whole genome shotgun (WGS) entry which is preliminary data.</text>
</comment>
<name>A0A9P4V3H0_9PLEO</name>
<gene>
    <name evidence="1" type="ORF">EJ04DRAFT_217969</name>
</gene>
<evidence type="ECO:0000313" key="1">
    <source>
        <dbReference type="EMBL" id="KAF2735331.1"/>
    </source>
</evidence>
<dbReference type="AlphaFoldDB" id="A0A9P4V3H0"/>
<dbReference type="OrthoDB" id="3788755at2759"/>
<reference evidence="1" key="1">
    <citation type="journal article" date="2020" name="Stud. Mycol.">
        <title>101 Dothideomycetes genomes: a test case for predicting lifestyles and emergence of pathogens.</title>
        <authorList>
            <person name="Haridas S."/>
            <person name="Albert R."/>
            <person name="Binder M."/>
            <person name="Bloem J."/>
            <person name="Labutti K."/>
            <person name="Salamov A."/>
            <person name="Andreopoulos B."/>
            <person name="Baker S."/>
            <person name="Barry K."/>
            <person name="Bills G."/>
            <person name="Bluhm B."/>
            <person name="Cannon C."/>
            <person name="Castanera R."/>
            <person name="Culley D."/>
            <person name="Daum C."/>
            <person name="Ezra D."/>
            <person name="Gonzalez J."/>
            <person name="Henrissat B."/>
            <person name="Kuo A."/>
            <person name="Liang C."/>
            <person name="Lipzen A."/>
            <person name="Lutzoni F."/>
            <person name="Magnuson J."/>
            <person name="Mondo S."/>
            <person name="Nolan M."/>
            <person name="Ohm R."/>
            <person name="Pangilinan J."/>
            <person name="Park H.-J."/>
            <person name="Ramirez L."/>
            <person name="Alfaro M."/>
            <person name="Sun H."/>
            <person name="Tritt A."/>
            <person name="Yoshinaga Y."/>
            <person name="Zwiers L.-H."/>
            <person name="Turgeon B."/>
            <person name="Goodwin S."/>
            <person name="Spatafora J."/>
            <person name="Crous P."/>
            <person name="Grigoriev I."/>
        </authorList>
    </citation>
    <scope>NUCLEOTIDE SEQUENCE</scope>
    <source>
        <strain evidence="1">CBS 125425</strain>
    </source>
</reference>
<accession>A0A9P4V3H0</accession>
<proteinExistence type="predicted"/>
<evidence type="ECO:0000313" key="2">
    <source>
        <dbReference type="Proteomes" id="UP000799444"/>
    </source>
</evidence>
<dbReference type="EMBL" id="ML996137">
    <property type="protein sequence ID" value="KAF2735331.1"/>
    <property type="molecule type" value="Genomic_DNA"/>
</dbReference>
<protein>
    <submittedName>
        <fullName evidence="1">Uncharacterized protein</fullName>
    </submittedName>
</protein>
<keyword evidence="2" id="KW-1185">Reference proteome</keyword>
<sequence>MCYTEDVFHAPCRHWGSTRITGSPCPRSRVVNGHDVGCGRHVNHGSVNSKEYCGACRDRVPGKGRWELSLEGWANLALRDGKMESESPKRK</sequence>